<comment type="caution">
    <text evidence="12">The sequence shown here is derived from an EMBL/GenBank/DDBJ whole genome shotgun (WGS) entry which is preliminary data.</text>
</comment>
<sequence length="508" mass="54521">MSSEASPPIIELRKVSKAFGPVVVLKEVDFDLRAGEVHALMGENGAGKSTMIRIMSGAHRADAGALVADGRTTRFASPREAQAAGIAVVHQELLLFPSLTVAENIFLGHAPKTRFGTLDWPAMRERARALLDRLDCPDLDVDQKVVKLSVADRQRVEIARALSRDARVLIMDEPTAALAESDVKRLLDVIRSLRQAGVGIVYVSHRMNEIFEIADRVTVLRDGATIATKPISDVTEAQLVSMMVGRDIAQLFPWEDIPIGRKVLEVRGLTLDGVVSDISFDLHAGEILGVAGLVGSGRTEMAETIFGVRPATSGEIRIDGTKVTVDGVRTAIDNGIAYVPEDRALHGLVRAQSIRDNVSMAILDRLVKGGTVDRAKENALAVDAIARFQIRARGPGQTVSQLSGGNQQKVVLAKWLATNPRILILDEPTRGIDIGAKTEIHKLMNQLARQGLAILMISSELPEVLGMSDRIVVMNAGRLSATFSREEATPDAVGAAMMAGRTATGAAA</sequence>
<evidence type="ECO:0000259" key="11">
    <source>
        <dbReference type="PROSITE" id="PS50893"/>
    </source>
</evidence>
<name>A0A917D836_9HYPH</name>
<dbReference type="SMART" id="SM00382">
    <property type="entry name" value="AAA"/>
    <property type="match status" value="2"/>
</dbReference>
<reference evidence="12" key="2">
    <citation type="submission" date="2020-09" db="EMBL/GenBank/DDBJ databases">
        <authorList>
            <person name="Sun Q."/>
            <person name="Zhou Y."/>
        </authorList>
    </citation>
    <scope>NUCLEOTIDE SEQUENCE</scope>
    <source>
        <strain evidence="12">CGMCC 1.15493</strain>
    </source>
</reference>
<evidence type="ECO:0000256" key="1">
    <source>
        <dbReference type="ARBA" id="ARBA00004202"/>
    </source>
</evidence>
<evidence type="ECO:0000256" key="6">
    <source>
        <dbReference type="ARBA" id="ARBA00022737"/>
    </source>
</evidence>
<feature type="domain" description="ABC transporter" evidence="11">
    <location>
        <begin position="10"/>
        <end position="247"/>
    </location>
</feature>
<dbReference type="InterPro" id="IPR050107">
    <property type="entry name" value="ABC_carbohydrate_import_ATPase"/>
</dbReference>
<feature type="domain" description="ABC transporter" evidence="11">
    <location>
        <begin position="259"/>
        <end position="501"/>
    </location>
</feature>
<dbReference type="PROSITE" id="PS50893">
    <property type="entry name" value="ABC_TRANSPORTER_2"/>
    <property type="match status" value="2"/>
</dbReference>
<keyword evidence="5" id="KW-0762">Sugar transport</keyword>
<comment type="similarity">
    <text evidence="2">Belongs to the ABC transporter superfamily.</text>
</comment>
<evidence type="ECO:0000256" key="10">
    <source>
        <dbReference type="ARBA" id="ARBA00023136"/>
    </source>
</evidence>
<keyword evidence="13" id="KW-1185">Reference proteome</keyword>
<keyword evidence="3" id="KW-0813">Transport</keyword>
<comment type="subcellular location">
    <subcellularLocation>
        <location evidence="1">Cell membrane</location>
        <topology evidence="1">Peripheral membrane protein</topology>
    </subcellularLocation>
</comment>
<organism evidence="12 13">
    <name type="scientific">Aureimonas glaciei</name>
    <dbReference type="NCBI Taxonomy" id="1776957"/>
    <lineage>
        <taxon>Bacteria</taxon>
        <taxon>Pseudomonadati</taxon>
        <taxon>Pseudomonadota</taxon>
        <taxon>Alphaproteobacteria</taxon>
        <taxon>Hyphomicrobiales</taxon>
        <taxon>Aurantimonadaceae</taxon>
        <taxon>Aureimonas</taxon>
    </lineage>
</organism>
<dbReference type="GO" id="GO:0016887">
    <property type="term" value="F:ATP hydrolysis activity"/>
    <property type="evidence" value="ECO:0007669"/>
    <property type="project" value="InterPro"/>
</dbReference>
<keyword evidence="6" id="KW-0677">Repeat</keyword>
<evidence type="ECO:0000256" key="8">
    <source>
        <dbReference type="ARBA" id="ARBA00022840"/>
    </source>
</evidence>
<dbReference type="EMBL" id="BMJJ01000002">
    <property type="protein sequence ID" value="GGD10337.1"/>
    <property type="molecule type" value="Genomic_DNA"/>
</dbReference>
<dbReference type="Proteomes" id="UP000613160">
    <property type="component" value="Unassembled WGS sequence"/>
</dbReference>
<dbReference type="GO" id="GO:0005524">
    <property type="term" value="F:ATP binding"/>
    <property type="evidence" value="ECO:0007669"/>
    <property type="project" value="UniProtKB-KW"/>
</dbReference>
<proteinExistence type="inferred from homology"/>
<keyword evidence="7" id="KW-0547">Nucleotide-binding</keyword>
<dbReference type="SUPFAM" id="SSF52540">
    <property type="entry name" value="P-loop containing nucleoside triphosphate hydrolases"/>
    <property type="match status" value="2"/>
</dbReference>
<dbReference type="PANTHER" id="PTHR43790:SF3">
    <property type="entry name" value="D-ALLOSE IMPORT ATP-BINDING PROTEIN ALSA-RELATED"/>
    <property type="match status" value="1"/>
</dbReference>
<dbReference type="InterPro" id="IPR003439">
    <property type="entry name" value="ABC_transporter-like_ATP-bd"/>
</dbReference>
<evidence type="ECO:0000256" key="7">
    <source>
        <dbReference type="ARBA" id="ARBA00022741"/>
    </source>
</evidence>
<dbReference type="PANTHER" id="PTHR43790">
    <property type="entry name" value="CARBOHYDRATE TRANSPORT ATP-BINDING PROTEIN MG119-RELATED"/>
    <property type="match status" value="1"/>
</dbReference>
<protein>
    <submittedName>
        <fullName evidence="12">Ribose import ATP-binding protein RbsA 1</fullName>
    </submittedName>
</protein>
<dbReference type="AlphaFoldDB" id="A0A917D836"/>
<dbReference type="InterPro" id="IPR003593">
    <property type="entry name" value="AAA+_ATPase"/>
</dbReference>
<dbReference type="CDD" id="cd03215">
    <property type="entry name" value="ABC_Carb_Monos_II"/>
    <property type="match status" value="1"/>
</dbReference>
<evidence type="ECO:0000256" key="3">
    <source>
        <dbReference type="ARBA" id="ARBA00022448"/>
    </source>
</evidence>
<dbReference type="InterPro" id="IPR017871">
    <property type="entry name" value="ABC_transporter-like_CS"/>
</dbReference>
<dbReference type="PROSITE" id="PS00211">
    <property type="entry name" value="ABC_TRANSPORTER_1"/>
    <property type="match status" value="1"/>
</dbReference>
<dbReference type="Pfam" id="PF00005">
    <property type="entry name" value="ABC_tran"/>
    <property type="match status" value="2"/>
</dbReference>
<dbReference type="CDD" id="cd03216">
    <property type="entry name" value="ABC_Carb_Monos_I"/>
    <property type="match status" value="1"/>
</dbReference>
<evidence type="ECO:0000313" key="12">
    <source>
        <dbReference type="EMBL" id="GGD10337.1"/>
    </source>
</evidence>
<accession>A0A917D836</accession>
<dbReference type="FunFam" id="3.40.50.300:FF:000127">
    <property type="entry name" value="Ribose import ATP-binding protein RbsA"/>
    <property type="match status" value="1"/>
</dbReference>
<dbReference type="GO" id="GO:0005886">
    <property type="term" value="C:plasma membrane"/>
    <property type="evidence" value="ECO:0007669"/>
    <property type="project" value="UniProtKB-SubCell"/>
</dbReference>
<evidence type="ECO:0000313" key="13">
    <source>
        <dbReference type="Proteomes" id="UP000613160"/>
    </source>
</evidence>
<dbReference type="InterPro" id="IPR027417">
    <property type="entry name" value="P-loop_NTPase"/>
</dbReference>
<evidence type="ECO:0000256" key="4">
    <source>
        <dbReference type="ARBA" id="ARBA00022475"/>
    </source>
</evidence>
<keyword evidence="4" id="KW-1003">Cell membrane</keyword>
<keyword evidence="8 12" id="KW-0067">ATP-binding</keyword>
<dbReference type="RefSeq" id="WP_188849611.1">
    <property type="nucleotide sequence ID" value="NZ_BMJJ01000002.1"/>
</dbReference>
<reference evidence="12" key="1">
    <citation type="journal article" date="2014" name="Int. J. Syst. Evol. Microbiol.">
        <title>Complete genome sequence of Corynebacterium casei LMG S-19264T (=DSM 44701T), isolated from a smear-ripened cheese.</title>
        <authorList>
            <consortium name="US DOE Joint Genome Institute (JGI-PGF)"/>
            <person name="Walter F."/>
            <person name="Albersmeier A."/>
            <person name="Kalinowski J."/>
            <person name="Ruckert C."/>
        </authorList>
    </citation>
    <scope>NUCLEOTIDE SEQUENCE</scope>
    <source>
        <strain evidence="12">CGMCC 1.15493</strain>
    </source>
</reference>
<gene>
    <name evidence="12" type="primary">rbsA1</name>
    <name evidence="12" type="ORF">GCM10011335_11530</name>
</gene>
<dbReference type="Gene3D" id="3.40.50.300">
    <property type="entry name" value="P-loop containing nucleotide triphosphate hydrolases"/>
    <property type="match status" value="2"/>
</dbReference>
<evidence type="ECO:0000256" key="2">
    <source>
        <dbReference type="ARBA" id="ARBA00005417"/>
    </source>
</evidence>
<evidence type="ECO:0000256" key="5">
    <source>
        <dbReference type="ARBA" id="ARBA00022597"/>
    </source>
</evidence>
<evidence type="ECO:0000256" key="9">
    <source>
        <dbReference type="ARBA" id="ARBA00022967"/>
    </source>
</evidence>
<keyword evidence="9" id="KW-1278">Translocase</keyword>
<keyword evidence="10" id="KW-0472">Membrane</keyword>